<dbReference type="Proteomes" id="UP000198847">
    <property type="component" value="Unassembled WGS sequence"/>
</dbReference>
<reference evidence="1 2" key="1">
    <citation type="submission" date="2016-10" db="EMBL/GenBank/DDBJ databases">
        <authorList>
            <person name="de Groot N.N."/>
        </authorList>
    </citation>
    <scope>NUCLEOTIDE SEQUENCE [LARGE SCALE GENOMIC DNA]</scope>
    <source>
        <strain evidence="1 2">DSM 13305</strain>
    </source>
</reference>
<dbReference type="EMBL" id="FODY01000033">
    <property type="protein sequence ID" value="SEP44748.1"/>
    <property type="molecule type" value="Genomic_DNA"/>
</dbReference>
<keyword evidence="2" id="KW-1185">Reference proteome</keyword>
<gene>
    <name evidence="1" type="ORF">SAMN04490178_1337</name>
</gene>
<sequence>MGTILLFCLNLWHSRQVYAVGGLLQASRALQRDENNSKGRKAGRSGCNFTIKWIYKVIKAIAKSQMVKYNKVK</sequence>
<dbReference type="AlphaFoldDB" id="A0A1H8XZM8"/>
<protein>
    <submittedName>
        <fullName evidence="1">Uncharacterized protein</fullName>
    </submittedName>
</protein>
<evidence type="ECO:0000313" key="2">
    <source>
        <dbReference type="Proteomes" id="UP000198847"/>
    </source>
</evidence>
<organism evidence="1 2">
    <name type="scientific">Propionispora vibrioides</name>
    <dbReference type="NCBI Taxonomy" id="112903"/>
    <lineage>
        <taxon>Bacteria</taxon>
        <taxon>Bacillati</taxon>
        <taxon>Bacillota</taxon>
        <taxon>Negativicutes</taxon>
        <taxon>Selenomonadales</taxon>
        <taxon>Sporomusaceae</taxon>
        <taxon>Propionispora</taxon>
    </lineage>
</organism>
<evidence type="ECO:0000313" key="1">
    <source>
        <dbReference type="EMBL" id="SEP44748.1"/>
    </source>
</evidence>
<dbReference type="STRING" id="112903.SAMN04490178_1337"/>
<name>A0A1H8XZM8_9FIRM</name>
<proteinExistence type="predicted"/>
<accession>A0A1H8XZM8</accession>